<accession>A0A1X2LZ45</accession>
<comment type="similarity">
    <text evidence="2">Belongs to the 3-hydroxyacyl-CoA dehydrogenase family.</text>
</comment>
<dbReference type="InterPro" id="IPR006108">
    <property type="entry name" value="3HC_DH_C"/>
</dbReference>
<evidence type="ECO:0000259" key="7">
    <source>
        <dbReference type="Pfam" id="PF02737"/>
    </source>
</evidence>
<evidence type="ECO:0000256" key="2">
    <source>
        <dbReference type="ARBA" id="ARBA00009463"/>
    </source>
</evidence>
<dbReference type="SUPFAM" id="SSF51735">
    <property type="entry name" value="NAD(P)-binding Rossmann-fold domains"/>
    <property type="match status" value="1"/>
</dbReference>
<evidence type="ECO:0000259" key="6">
    <source>
        <dbReference type="Pfam" id="PF00725"/>
    </source>
</evidence>
<name>A0A1X2LZ45_9MYCO</name>
<organism evidence="8 9">
    <name type="scientific">Mycobacterium decipiens</name>
    <dbReference type="NCBI Taxonomy" id="1430326"/>
    <lineage>
        <taxon>Bacteria</taxon>
        <taxon>Bacillati</taxon>
        <taxon>Actinomycetota</taxon>
        <taxon>Actinomycetes</taxon>
        <taxon>Mycobacteriales</taxon>
        <taxon>Mycobacteriaceae</taxon>
        <taxon>Mycobacterium</taxon>
    </lineage>
</organism>
<proteinExistence type="inferred from homology"/>
<dbReference type="InterPro" id="IPR013328">
    <property type="entry name" value="6PGD_dom2"/>
</dbReference>
<dbReference type="OrthoDB" id="9771883at2"/>
<dbReference type="AlphaFoldDB" id="A0A1X2LZ45"/>
<protein>
    <submittedName>
        <fullName evidence="8">3-hydroxybutyryl-CoA dehydrogenase</fullName>
    </submittedName>
</protein>
<dbReference type="InterPro" id="IPR036291">
    <property type="entry name" value="NAD(P)-bd_dom_sf"/>
</dbReference>
<evidence type="ECO:0000256" key="5">
    <source>
        <dbReference type="SAM" id="Phobius"/>
    </source>
</evidence>
<gene>
    <name evidence="8" type="ORF">B8W66_05100</name>
</gene>
<dbReference type="GO" id="GO:0070403">
    <property type="term" value="F:NAD+ binding"/>
    <property type="evidence" value="ECO:0007669"/>
    <property type="project" value="InterPro"/>
</dbReference>
<keyword evidence="3" id="KW-0560">Oxidoreductase</keyword>
<dbReference type="EMBL" id="NCXP01000003">
    <property type="protein sequence ID" value="OSC42409.1"/>
    <property type="molecule type" value="Genomic_DNA"/>
</dbReference>
<feature type="domain" description="3-hydroxyacyl-CoA dehydrogenase C-terminal" evidence="6">
    <location>
        <begin position="184"/>
        <end position="252"/>
    </location>
</feature>
<dbReference type="Pfam" id="PF02737">
    <property type="entry name" value="3HCDH_N"/>
    <property type="match status" value="1"/>
</dbReference>
<comment type="caution">
    <text evidence="8">The sequence shown here is derived from an EMBL/GenBank/DDBJ whole genome shotgun (WGS) entry which is preliminary data.</text>
</comment>
<dbReference type="GO" id="GO:0006631">
    <property type="term" value="P:fatty acid metabolic process"/>
    <property type="evidence" value="ECO:0007669"/>
    <property type="project" value="InterPro"/>
</dbReference>
<dbReference type="PANTHER" id="PTHR48075">
    <property type="entry name" value="3-HYDROXYACYL-COA DEHYDROGENASE FAMILY PROTEIN"/>
    <property type="match status" value="1"/>
</dbReference>
<feature type="domain" description="3-hydroxyacyl-CoA dehydrogenase NAD binding" evidence="7">
    <location>
        <begin position="6"/>
        <end position="181"/>
    </location>
</feature>
<evidence type="ECO:0000256" key="4">
    <source>
        <dbReference type="PIRSR" id="PIRSR000105-1"/>
    </source>
</evidence>
<dbReference type="Gene3D" id="1.10.1040.10">
    <property type="entry name" value="N-(1-d-carboxylethyl)-l-norvaline Dehydrogenase, domain 2"/>
    <property type="match status" value="1"/>
</dbReference>
<sequence length="309" mass="33870">MREIKKVAVIGGGLIGMSWASLFLARGRQVVVIDPRAEVESELHTFAREAWPMLTALELTTTDDVQTPQFGTEIGGLTGVDFVTECGPDRIEVKHAMIGELESVIDPDVIISSSTSSLLPSDIQSAAKYPERVLVGHPMNPPHMVPMVELVGGRLTSEQALRDAEEFYVAMKRIPIRVRKEVVGHLANRLTSALYREAVGIVEQGIGSVSDVDTAITYGPGMRWALMGPHLTYHLGGGSGGYRHYLDHLGPTQEARWKELSAPSLTPDLKEKLIAGVDNELEKQDVSTLTGRRDQALVELFQLKKTYGF</sequence>
<dbReference type="STRING" id="1430326.B8W66_05100"/>
<dbReference type="PANTHER" id="PTHR48075:SF5">
    <property type="entry name" value="3-HYDROXYBUTYRYL-COA DEHYDROGENASE"/>
    <property type="match status" value="1"/>
</dbReference>
<dbReference type="InterPro" id="IPR006176">
    <property type="entry name" value="3-OHacyl-CoA_DH_NAD-bd"/>
</dbReference>
<dbReference type="RefSeq" id="WP_085323991.1">
    <property type="nucleotide sequence ID" value="NZ_NCXP01000003.1"/>
</dbReference>
<feature type="transmembrane region" description="Helical" evidence="5">
    <location>
        <begin position="7"/>
        <end position="25"/>
    </location>
</feature>
<evidence type="ECO:0000256" key="3">
    <source>
        <dbReference type="ARBA" id="ARBA00023002"/>
    </source>
</evidence>
<evidence type="ECO:0000313" key="8">
    <source>
        <dbReference type="EMBL" id="OSC42409.1"/>
    </source>
</evidence>
<evidence type="ECO:0000256" key="1">
    <source>
        <dbReference type="ARBA" id="ARBA00005086"/>
    </source>
</evidence>
<keyword evidence="9" id="KW-1185">Reference proteome</keyword>
<dbReference type="InterPro" id="IPR008927">
    <property type="entry name" value="6-PGluconate_DH-like_C_sf"/>
</dbReference>
<dbReference type="Gene3D" id="3.40.50.720">
    <property type="entry name" value="NAD(P)-binding Rossmann-like Domain"/>
    <property type="match status" value="1"/>
</dbReference>
<keyword evidence="5" id="KW-0472">Membrane</keyword>
<evidence type="ECO:0000313" key="9">
    <source>
        <dbReference type="Proteomes" id="UP000193247"/>
    </source>
</evidence>
<keyword evidence="5" id="KW-0812">Transmembrane</keyword>
<dbReference type="Proteomes" id="UP000193247">
    <property type="component" value="Unassembled WGS sequence"/>
</dbReference>
<dbReference type="Pfam" id="PF00725">
    <property type="entry name" value="3HCDH"/>
    <property type="match status" value="1"/>
</dbReference>
<dbReference type="GO" id="GO:0016616">
    <property type="term" value="F:oxidoreductase activity, acting on the CH-OH group of donors, NAD or NADP as acceptor"/>
    <property type="evidence" value="ECO:0007669"/>
    <property type="project" value="InterPro"/>
</dbReference>
<dbReference type="PIRSF" id="PIRSF000105">
    <property type="entry name" value="HCDH"/>
    <property type="match status" value="1"/>
</dbReference>
<reference evidence="8 9" key="1">
    <citation type="submission" date="2017-04" db="EMBL/GenBank/DDBJ databases">
        <title>The new phylogeny of genus Mycobacterium.</title>
        <authorList>
            <person name="Tortoli E."/>
            <person name="Trovato A."/>
            <person name="Cirillo D.M."/>
        </authorList>
    </citation>
    <scope>NUCLEOTIDE SEQUENCE [LARGE SCALE GENOMIC DNA]</scope>
    <source>
        <strain evidence="8 9">TBL 1200985</strain>
    </source>
</reference>
<keyword evidence="5" id="KW-1133">Transmembrane helix</keyword>
<feature type="site" description="Important for catalytic activity" evidence="4">
    <location>
        <position position="137"/>
    </location>
</feature>
<dbReference type="InterPro" id="IPR022694">
    <property type="entry name" value="3-OHacyl-CoA_DH"/>
</dbReference>
<dbReference type="SUPFAM" id="SSF48179">
    <property type="entry name" value="6-phosphogluconate dehydrogenase C-terminal domain-like"/>
    <property type="match status" value="1"/>
</dbReference>
<comment type="pathway">
    <text evidence="1">Lipid metabolism; butanoate metabolism.</text>
</comment>